<proteinExistence type="predicted"/>
<dbReference type="Proteomes" id="UP001141552">
    <property type="component" value="Unassembled WGS sequence"/>
</dbReference>
<accession>A0A9Q0FGW3</accession>
<gene>
    <name evidence="1" type="ORF">Tsubulata_014558</name>
</gene>
<evidence type="ECO:0000313" key="1">
    <source>
        <dbReference type="EMBL" id="KAJ4831243.1"/>
    </source>
</evidence>
<dbReference type="EMBL" id="JAKUCV010005423">
    <property type="protein sequence ID" value="KAJ4831243.1"/>
    <property type="molecule type" value="Genomic_DNA"/>
</dbReference>
<sequence>MDRRKRPRISRKPTTKSDLFDQFPDDLVVSILIRLTSSSSPLDFMLGFSSIRMQIRFYCVQTRGSGALLMAKAAIKSHAPALYSLSIIQFNGSGGSKSDKDLRAGVPEPLRGPPVPHPGQRTGAADVVAAAPGFVVPLSSIIDFAFVNVIELCVGGLMKKLGFDCVLVDSSLCWWINEDDDSGVYLLVVRGGPTPRMTPCGLCYSVEVS</sequence>
<dbReference type="InterPro" id="IPR044508">
    <property type="entry name" value="At5g50450/At1g67340-like"/>
</dbReference>
<name>A0A9Q0FGW3_9ROSI</name>
<dbReference type="PANTHER" id="PTHR46758:SF9">
    <property type="entry name" value="MYND-TYPE DOMAIN-CONTAINING PROTEIN"/>
    <property type="match status" value="1"/>
</dbReference>
<comment type="caution">
    <text evidence="1">The sequence shown here is derived from an EMBL/GenBank/DDBJ whole genome shotgun (WGS) entry which is preliminary data.</text>
</comment>
<evidence type="ECO:0008006" key="3">
    <source>
        <dbReference type="Google" id="ProtNLM"/>
    </source>
</evidence>
<protein>
    <recommendedName>
        <fullName evidence="3">F-box domain-containing protein</fullName>
    </recommendedName>
</protein>
<evidence type="ECO:0000313" key="2">
    <source>
        <dbReference type="Proteomes" id="UP001141552"/>
    </source>
</evidence>
<dbReference type="PANTHER" id="PTHR46758">
    <property type="entry name" value="MYND DOMAIN-CONTAINING"/>
    <property type="match status" value="1"/>
</dbReference>
<dbReference type="OrthoDB" id="265717at2759"/>
<dbReference type="AlphaFoldDB" id="A0A9Q0FGW3"/>
<organism evidence="1 2">
    <name type="scientific">Turnera subulata</name>
    <dbReference type="NCBI Taxonomy" id="218843"/>
    <lineage>
        <taxon>Eukaryota</taxon>
        <taxon>Viridiplantae</taxon>
        <taxon>Streptophyta</taxon>
        <taxon>Embryophyta</taxon>
        <taxon>Tracheophyta</taxon>
        <taxon>Spermatophyta</taxon>
        <taxon>Magnoliopsida</taxon>
        <taxon>eudicotyledons</taxon>
        <taxon>Gunneridae</taxon>
        <taxon>Pentapetalae</taxon>
        <taxon>rosids</taxon>
        <taxon>fabids</taxon>
        <taxon>Malpighiales</taxon>
        <taxon>Passifloraceae</taxon>
        <taxon>Turnera</taxon>
    </lineage>
</organism>
<reference evidence="1" key="2">
    <citation type="journal article" date="2023" name="Plants (Basel)">
        <title>Annotation of the Turnera subulata (Passifloraceae) Draft Genome Reveals the S-Locus Evolved after the Divergence of Turneroideae from Passifloroideae in a Stepwise Manner.</title>
        <authorList>
            <person name="Henning P.M."/>
            <person name="Roalson E.H."/>
            <person name="Mir W."/>
            <person name="McCubbin A.G."/>
            <person name="Shore J.S."/>
        </authorList>
    </citation>
    <scope>NUCLEOTIDE SEQUENCE</scope>
    <source>
        <strain evidence="1">F60SS</strain>
    </source>
</reference>
<reference evidence="1" key="1">
    <citation type="submission" date="2022-02" db="EMBL/GenBank/DDBJ databases">
        <authorList>
            <person name="Henning P.M."/>
            <person name="McCubbin A.G."/>
            <person name="Shore J.S."/>
        </authorList>
    </citation>
    <scope>NUCLEOTIDE SEQUENCE</scope>
    <source>
        <strain evidence="1">F60SS</strain>
        <tissue evidence="1">Leaves</tissue>
    </source>
</reference>
<keyword evidence="2" id="KW-1185">Reference proteome</keyword>